<dbReference type="AlphaFoldDB" id="A0A4Q9GWQ9"/>
<keyword evidence="1" id="KW-1133">Transmembrane helix</keyword>
<reference evidence="3" key="1">
    <citation type="submission" date="2019-02" db="EMBL/GenBank/DDBJ databases">
        <title>Glaciihabitans arcticus sp. nov., a psychrotolerant bacterium isolated from polar soil.</title>
        <authorList>
            <person name="Dahal R.H."/>
        </authorList>
    </citation>
    <scope>NUCLEOTIDE SEQUENCE [LARGE SCALE GENOMIC DNA]</scope>
    <source>
        <strain evidence="3">RP-3-7</strain>
    </source>
</reference>
<evidence type="ECO:0000313" key="3">
    <source>
        <dbReference type="Proteomes" id="UP000294194"/>
    </source>
</evidence>
<name>A0A4Q9GWQ9_9MICO</name>
<proteinExistence type="predicted"/>
<evidence type="ECO:0000313" key="2">
    <source>
        <dbReference type="EMBL" id="TBN58028.1"/>
    </source>
</evidence>
<protein>
    <submittedName>
        <fullName evidence="2">Uncharacterized protein</fullName>
    </submittedName>
</protein>
<evidence type="ECO:0000256" key="1">
    <source>
        <dbReference type="SAM" id="Phobius"/>
    </source>
</evidence>
<dbReference type="EMBL" id="SISG01000001">
    <property type="protein sequence ID" value="TBN58028.1"/>
    <property type="molecule type" value="Genomic_DNA"/>
</dbReference>
<comment type="caution">
    <text evidence="2">The sequence shown here is derived from an EMBL/GenBank/DDBJ whole genome shotgun (WGS) entry which is preliminary data.</text>
</comment>
<gene>
    <name evidence="2" type="ORF">EYE40_11845</name>
</gene>
<keyword evidence="1" id="KW-0472">Membrane</keyword>
<feature type="transmembrane region" description="Helical" evidence="1">
    <location>
        <begin position="30"/>
        <end position="53"/>
    </location>
</feature>
<keyword evidence="1" id="KW-0812">Transmembrane</keyword>
<sequence length="261" mass="27825">MTDRDSAVRGMLVQQVQSTRLVALPSRRRLLIGGSLAFILSGAIAGGAVSAIASGDRDPREYTLEAPVGVFEHRATDFYSETILRAGIGDASIDLGERPEGATEVTFEFQCTAPGTFEWGLDAVTKGATYRCDADQFVDGKATGSLRYVFRDVTAGRHTIKIEAFESATWSLTATWAKQRPIEWGTNDRGQSYGIPKPDGTVPDLVAATGLSPSGDRVDGYLLGTEQTAAAEQFNEDEIPVDLPLYASDGETVVGAVRVGG</sequence>
<dbReference type="Proteomes" id="UP000294194">
    <property type="component" value="Unassembled WGS sequence"/>
</dbReference>
<organism evidence="2 3">
    <name type="scientific">Glaciihabitans arcticus</name>
    <dbReference type="NCBI Taxonomy" id="2668039"/>
    <lineage>
        <taxon>Bacteria</taxon>
        <taxon>Bacillati</taxon>
        <taxon>Actinomycetota</taxon>
        <taxon>Actinomycetes</taxon>
        <taxon>Micrococcales</taxon>
        <taxon>Microbacteriaceae</taxon>
        <taxon>Glaciihabitans</taxon>
    </lineage>
</organism>
<dbReference type="RefSeq" id="WP_130982137.1">
    <property type="nucleotide sequence ID" value="NZ_SISG01000001.1"/>
</dbReference>
<accession>A0A4Q9GWQ9</accession>
<keyword evidence="3" id="KW-1185">Reference proteome</keyword>